<dbReference type="Gene3D" id="3.50.30.30">
    <property type="match status" value="1"/>
</dbReference>
<proteinExistence type="predicted"/>
<dbReference type="EMBL" id="BFAA01035918">
    <property type="protein sequence ID" value="GCB83281.1"/>
    <property type="molecule type" value="Genomic_DNA"/>
</dbReference>
<dbReference type="GO" id="GO:0098554">
    <property type="term" value="C:cytoplasmic side of endoplasmic reticulum membrane"/>
    <property type="evidence" value="ECO:0007669"/>
    <property type="project" value="TreeGrafter"/>
</dbReference>
<accession>A0A401QD23</accession>
<dbReference type="GO" id="GO:0030660">
    <property type="term" value="C:Golgi-associated vesicle membrane"/>
    <property type="evidence" value="ECO:0007669"/>
    <property type="project" value="TreeGrafter"/>
</dbReference>
<keyword evidence="3" id="KW-1185">Reference proteome</keyword>
<dbReference type="InterPro" id="IPR007369">
    <property type="entry name" value="Peptidase_A22B_SPP"/>
</dbReference>
<name>A0A401QD23_SCYTO</name>
<reference evidence="2 3" key="1">
    <citation type="journal article" date="2018" name="Nat. Ecol. Evol.">
        <title>Shark genomes provide insights into elasmobranch evolution and the origin of vertebrates.</title>
        <authorList>
            <person name="Hara Y"/>
            <person name="Yamaguchi K"/>
            <person name="Onimaru K"/>
            <person name="Kadota M"/>
            <person name="Koyanagi M"/>
            <person name="Keeley SD"/>
            <person name="Tatsumi K"/>
            <person name="Tanaka K"/>
            <person name="Motone F"/>
            <person name="Kageyama Y"/>
            <person name="Nozu R"/>
            <person name="Adachi N"/>
            <person name="Nishimura O"/>
            <person name="Nakagawa R"/>
            <person name="Tanegashima C"/>
            <person name="Kiyatake I"/>
            <person name="Matsumoto R"/>
            <person name="Murakumo K"/>
            <person name="Nishida K"/>
            <person name="Terakita A"/>
            <person name="Kuratani S"/>
            <person name="Sato K"/>
            <person name="Hyodo S Kuraku.S."/>
        </authorList>
    </citation>
    <scope>NUCLEOTIDE SEQUENCE [LARGE SCALE GENOMIC DNA]</scope>
</reference>
<protein>
    <recommendedName>
        <fullName evidence="1">PA domain-containing protein</fullName>
    </recommendedName>
</protein>
<evidence type="ECO:0000313" key="2">
    <source>
        <dbReference type="EMBL" id="GCB83281.1"/>
    </source>
</evidence>
<sequence length="169" mass="18773">IQVAAEEGILRAVSSDTSLGVKQYCIMYNSQWMPIPKSLNSATKYQLKDLTNTNLCNSTDVPPEGIKDNLVVVKRGNCTFIRKAQIAQKNFAKALLVASVDSIFPPSDNESDYQKLTIPVALILYDDVLSMKKVNLSSVPDCNKAERVQLTTCEIKCLVFYLKGWLIPP</sequence>
<evidence type="ECO:0000313" key="3">
    <source>
        <dbReference type="Proteomes" id="UP000288216"/>
    </source>
</evidence>
<dbReference type="GO" id="GO:0042500">
    <property type="term" value="F:aspartic endopeptidase activity, intramembrane cleaving"/>
    <property type="evidence" value="ECO:0007669"/>
    <property type="project" value="InterPro"/>
</dbReference>
<feature type="domain" description="PA" evidence="1">
    <location>
        <begin position="52"/>
        <end position="128"/>
    </location>
</feature>
<organism evidence="2 3">
    <name type="scientific">Scyliorhinus torazame</name>
    <name type="common">Cloudy catshark</name>
    <name type="synonym">Catulus torazame</name>
    <dbReference type="NCBI Taxonomy" id="75743"/>
    <lineage>
        <taxon>Eukaryota</taxon>
        <taxon>Metazoa</taxon>
        <taxon>Chordata</taxon>
        <taxon>Craniata</taxon>
        <taxon>Vertebrata</taxon>
        <taxon>Chondrichthyes</taxon>
        <taxon>Elasmobranchii</taxon>
        <taxon>Galeomorphii</taxon>
        <taxon>Galeoidea</taxon>
        <taxon>Carcharhiniformes</taxon>
        <taxon>Scyliorhinidae</taxon>
        <taxon>Scyliorhinus</taxon>
    </lineage>
</organism>
<evidence type="ECO:0000259" key="1">
    <source>
        <dbReference type="Pfam" id="PF02225"/>
    </source>
</evidence>
<dbReference type="PANTHER" id="PTHR12174">
    <property type="entry name" value="SIGNAL PEPTIDE PEPTIDASE"/>
    <property type="match status" value="1"/>
</dbReference>
<comment type="caution">
    <text evidence="2">The sequence shown here is derived from an EMBL/GenBank/DDBJ whole genome shotgun (WGS) entry which is preliminary data.</text>
</comment>
<gene>
    <name evidence="2" type="ORF">scyTo_0023921</name>
</gene>
<dbReference type="OrthoDB" id="9078202at2759"/>
<dbReference type="GO" id="GO:0005765">
    <property type="term" value="C:lysosomal membrane"/>
    <property type="evidence" value="ECO:0007669"/>
    <property type="project" value="TreeGrafter"/>
</dbReference>
<dbReference type="Proteomes" id="UP000288216">
    <property type="component" value="Unassembled WGS sequence"/>
</dbReference>
<dbReference type="InterPro" id="IPR003137">
    <property type="entry name" value="PA_domain"/>
</dbReference>
<dbReference type="GO" id="GO:0098553">
    <property type="term" value="C:lumenal side of endoplasmic reticulum membrane"/>
    <property type="evidence" value="ECO:0007669"/>
    <property type="project" value="TreeGrafter"/>
</dbReference>
<feature type="non-terminal residue" evidence="2">
    <location>
        <position position="1"/>
    </location>
</feature>
<dbReference type="Pfam" id="PF02225">
    <property type="entry name" value="PA"/>
    <property type="match status" value="1"/>
</dbReference>
<dbReference type="GO" id="GO:0033619">
    <property type="term" value="P:membrane protein proteolysis"/>
    <property type="evidence" value="ECO:0007669"/>
    <property type="project" value="TreeGrafter"/>
</dbReference>
<dbReference type="PANTHER" id="PTHR12174:SF34">
    <property type="entry name" value="SIGNAL PEPTIDE PEPTIDASE-LIKE 2A"/>
    <property type="match status" value="1"/>
</dbReference>
<feature type="non-terminal residue" evidence="2">
    <location>
        <position position="169"/>
    </location>
</feature>
<dbReference type="AlphaFoldDB" id="A0A401QD23"/>